<name>A0AAW1R4X2_9CHLO</name>
<proteinExistence type="predicted"/>
<gene>
    <name evidence="1" type="ORF">WJX74_009272</name>
</gene>
<protein>
    <submittedName>
        <fullName evidence="1">Uncharacterized protein</fullName>
    </submittedName>
</protein>
<dbReference type="Proteomes" id="UP001438707">
    <property type="component" value="Unassembled WGS sequence"/>
</dbReference>
<reference evidence="1 2" key="1">
    <citation type="journal article" date="2024" name="Nat. Commun.">
        <title>Phylogenomics reveals the evolutionary origins of lichenization in chlorophyte algae.</title>
        <authorList>
            <person name="Puginier C."/>
            <person name="Libourel C."/>
            <person name="Otte J."/>
            <person name="Skaloud P."/>
            <person name="Haon M."/>
            <person name="Grisel S."/>
            <person name="Petersen M."/>
            <person name="Berrin J.G."/>
            <person name="Delaux P.M."/>
            <person name="Dal Grande F."/>
            <person name="Keller J."/>
        </authorList>
    </citation>
    <scope>NUCLEOTIDE SEQUENCE [LARGE SCALE GENOMIC DNA]</scope>
    <source>
        <strain evidence="1 2">SAG 2145</strain>
    </source>
</reference>
<dbReference type="EMBL" id="JALJOS010000016">
    <property type="protein sequence ID" value="KAK9828332.1"/>
    <property type="molecule type" value="Genomic_DNA"/>
</dbReference>
<keyword evidence="2" id="KW-1185">Reference proteome</keyword>
<organism evidence="1 2">
    <name type="scientific">Apatococcus lobatus</name>
    <dbReference type="NCBI Taxonomy" id="904363"/>
    <lineage>
        <taxon>Eukaryota</taxon>
        <taxon>Viridiplantae</taxon>
        <taxon>Chlorophyta</taxon>
        <taxon>core chlorophytes</taxon>
        <taxon>Trebouxiophyceae</taxon>
        <taxon>Chlorellales</taxon>
        <taxon>Chlorellaceae</taxon>
        <taxon>Apatococcus</taxon>
    </lineage>
</organism>
<evidence type="ECO:0000313" key="2">
    <source>
        <dbReference type="Proteomes" id="UP001438707"/>
    </source>
</evidence>
<dbReference type="AlphaFoldDB" id="A0AAW1R4X2"/>
<comment type="caution">
    <text evidence="1">The sequence shown here is derived from an EMBL/GenBank/DDBJ whole genome shotgun (WGS) entry which is preliminary data.</text>
</comment>
<evidence type="ECO:0000313" key="1">
    <source>
        <dbReference type="EMBL" id="KAK9828332.1"/>
    </source>
</evidence>
<accession>A0AAW1R4X2</accession>
<sequence>MALLALDFSSGGAMQEPSVQCWLQSAVPKLRCSVNCQQKQFKQYAMQQQQALLDVKASKLEADAANARAEQDALDLEQQLCDVTLQQEQPGSSSTAKS</sequence>